<proteinExistence type="predicted"/>
<dbReference type="AlphaFoldDB" id="A0A9P4QGI9"/>
<evidence type="ECO:0000313" key="1">
    <source>
        <dbReference type="EMBL" id="KAF2726858.1"/>
    </source>
</evidence>
<protein>
    <submittedName>
        <fullName evidence="1">Uncharacterized protein</fullName>
    </submittedName>
</protein>
<sequence length="598" mass="67256">MLLQLRPFPRLPVSNNCEFSSHLSQIDDRLAYRIGCPLLPALPVQTKPSNCQALKDISRETIDRILARIGPYEFKLVHRFHRGKEPSDDNATFLVYASYYCGCESRWKDAVCRLRAIMPRNLKITVEIVDKKIVPHLPPPKEISSNQSSILEASQRLLPTITSAISQHQWITIDILNWYLPTHRSYHPTVVISARDTLDDTWWLKTLPSIRRTIKETGNSLEVVLLFLDCLEISTTPPTNYEPADSFVKAQFYNKEFALGTSCGLMGSNASGTLGGFMVVEKGGEQIQLGLTNCHVLLKNTELKLESTMSPCLKLEELKAVSPSDVDHEVRTCEIQGHIAYESKQLKRLEEVYGEEEMPQSVKDRVEEHRREMTHWQSELTKATSHNRCIGSIFATSGFTTWPSKKLQPPIPWGLDWCLIRLGNKVRLSNIPKHLPGDAEIRKSVPISFWTRVDPLENYKVIKRGRSTEWTRGIISAIDSSINPGNGLLHLRLGESTIAQDNIRGFFDNKPVSAHTVVSNPWFIRSGDSGSIVLLNEKAKGPQKIPPGTVLGVAFASNDLVSYMIPMELVIESIDAVTGGRVVQPQEWAGPTDTRQYD</sequence>
<accession>A0A9P4QGI9</accession>
<dbReference type="EMBL" id="ML996380">
    <property type="protein sequence ID" value="KAF2726858.1"/>
    <property type="molecule type" value="Genomic_DNA"/>
</dbReference>
<comment type="caution">
    <text evidence="1">The sequence shown here is derived from an EMBL/GenBank/DDBJ whole genome shotgun (WGS) entry which is preliminary data.</text>
</comment>
<gene>
    <name evidence="1" type="ORF">EJ04DRAFT_597072</name>
</gene>
<dbReference type="Proteomes" id="UP000799444">
    <property type="component" value="Unassembled WGS sequence"/>
</dbReference>
<organism evidence="1 2">
    <name type="scientific">Polyplosphaeria fusca</name>
    <dbReference type="NCBI Taxonomy" id="682080"/>
    <lineage>
        <taxon>Eukaryota</taxon>
        <taxon>Fungi</taxon>
        <taxon>Dikarya</taxon>
        <taxon>Ascomycota</taxon>
        <taxon>Pezizomycotina</taxon>
        <taxon>Dothideomycetes</taxon>
        <taxon>Pleosporomycetidae</taxon>
        <taxon>Pleosporales</taxon>
        <taxon>Tetraplosphaeriaceae</taxon>
        <taxon>Polyplosphaeria</taxon>
    </lineage>
</organism>
<keyword evidence="2" id="KW-1185">Reference proteome</keyword>
<evidence type="ECO:0000313" key="2">
    <source>
        <dbReference type="Proteomes" id="UP000799444"/>
    </source>
</evidence>
<dbReference type="OrthoDB" id="5351220at2759"/>
<reference evidence="1" key="1">
    <citation type="journal article" date="2020" name="Stud. Mycol.">
        <title>101 Dothideomycetes genomes: a test case for predicting lifestyles and emergence of pathogens.</title>
        <authorList>
            <person name="Haridas S."/>
            <person name="Albert R."/>
            <person name="Binder M."/>
            <person name="Bloem J."/>
            <person name="Labutti K."/>
            <person name="Salamov A."/>
            <person name="Andreopoulos B."/>
            <person name="Baker S."/>
            <person name="Barry K."/>
            <person name="Bills G."/>
            <person name="Bluhm B."/>
            <person name="Cannon C."/>
            <person name="Castanera R."/>
            <person name="Culley D."/>
            <person name="Daum C."/>
            <person name="Ezra D."/>
            <person name="Gonzalez J."/>
            <person name="Henrissat B."/>
            <person name="Kuo A."/>
            <person name="Liang C."/>
            <person name="Lipzen A."/>
            <person name="Lutzoni F."/>
            <person name="Magnuson J."/>
            <person name="Mondo S."/>
            <person name="Nolan M."/>
            <person name="Ohm R."/>
            <person name="Pangilinan J."/>
            <person name="Park H.-J."/>
            <person name="Ramirez L."/>
            <person name="Alfaro M."/>
            <person name="Sun H."/>
            <person name="Tritt A."/>
            <person name="Yoshinaga Y."/>
            <person name="Zwiers L.-H."/>
            <person name="Turgeon B."/>
            <person name="Goodwin S."/>
            <person name="Spatafora J."/>
            <person name="Crous P."/>
            <person name="Grigoriev I."/>
        </authorList>
    </citation>
    <scope>NUCLEOTIDE SEQUENCE</scope>
    <source>
        <strain evidence="1">CBS 125425</strain>
    </source>
</reference>
<name>A0A9P4QGI9_9PLEO</name>